<reference evidence="1" key="1">
    <citation type="submission" date="2022-07" db="EMBL/GenBank/DDBJ databases">
        <title>Phylogenomic reconstructions and comparative analyses of Kickxellomycotina fungi.</title>
        <authorList>
            <person name="Reynolds N.K."/>
            <person name="Stajich J.E."/>
            <person name="Barry K."/>
            <person name="Grigoriev I.V."/>
            <person name="Crous P."/>
            <person name="Smith M.E."/>
        </authorList>
    </citation>
    <scope>NUCLEOTIDE SEQUENCE</scope>
    <source>
        <strain evidence="1">IMI 214461</strain>
    </source>
</reference>
<protein>
    <submittedName>
        <fullName evidence="1">Uncharacterized protein</fullName>
    </submittedName>
</protein>
<dbReference type="Proteomes" id="UP001150907">
    <property type="component" value="Unassembled WGS sequence"/>
</dbReference>
<organism evidence="1 2">
    <name type="scientific">Coemansia thaxteri</name>
    <dbReference type="NCBI Taxonomy" id="2663907"/>
    <lineage>
        <taxon>Eukaryota</taxon>
        <taxon>Fungi</taxon>
        <taxon>Fungi incertae sedis</taxon>
        <taxon>Zoopagomycota</taxon>
        <taxon>Kickxellomycotina</taxon>
        <taxon>Kickxellomycetes</taxon>
        <taxon>Kickxellales</taxon>
        <taxon>Kickxellaceae</taxon>
        <taxon>Coemansia</taxon>
    </lineage>
</organism>
<evidence type="ECO:0000313" key="2">
    <source>
        <dbReference type="Proteomes" id="UP001150907"/>
    </source>
</evidence>
<keyword evidence="2" id="KW-1185">Reference proteome</keyword>
<gene>
    <name evidence="1" type="ORF">H4R26_004997</name>
</gene>
<sequence>MYSSGAEPLATSAKSLIDRAKQAAFLDTQGYTELQQIMNDLVGDLFSSSCSFSSQGSGRDAEVGLFLVGEMLSDPSIYRLYECGIRSAALVLCAMPLAIANVSSQGSNERSSVYSSQITDTCLSRLTSAGEEIIRRLDSAVASGSSNSNGAVEVADLLCLATVYAECTSEVVERLSAAGDDGLLQSPMIWKSAMDNTSAVALHIFKIFESGCRIHLLCLNQALKQQRQYHEQCDQMSKASGKLIVLVSAIFGSKTHLEQDAGMKRSLLLRFCERVLSVHKAMLGSAHQFKAVWESLCTIVTSFSASASFGSSGMCAKVYIQSCDTVRCLAEQLGVLLRRHNPTLMRDQKVEQRAMRTGAFIKFIVYQMSGLLSRIYTADSASKNGDGSNSMTFPAALAMAEDVLHELAEGRTRCGAALKTSTVVMDLVYPVISKHLAALFKLHLAPIVDYMDSLQLFVSSSSIESSGQTISQVPLITGVRHAATSREILRMLALDFSAFSADQQKALLTRGAG</sequence>
<name>A0A9W8BF31_9FUNG</name>
<evidence type="ECO:0000313" key="1">
    <source>
        <dbReference type="EMBL" id="KAJ1999593.1"/>
    </source>
</evidence>
<comment type="caution">
    <text evidence="1">The sequence shown here is derived from an EMBL/GenBank/DDBJ whole genome shotgun (WGS) entry which is preliminary data.</text>
</comment>
<dbReference type="OrthoDB" id="5590161at2759"/>
<proteinExistence type="predicted"/>
<feature type="non-terminal residue" evidence="1">
    <location>
        <position position="513"/>
    </location>
</feature>
<dbReference type="AlphaFoldDB" id="A0A9W8BF31"/>
<accession>A0A9W8BF31</accession>
<dbReference type="EMBL" id="JANBQF010000676">
    <property type="protein sequence ID" value="KAJ1999593.1"/>
    <property type="molecule type" value="Genomic_DNA"/>
</dbReference>